<sequence>MKKILFAFLAAALTFALVKPLPIGAKEKMSSNTQVVVKPVTVTKVKIKNKPVTYPQISKVKDQNARKKINEFLKTKGLNAAKAYTKFKAIEAKDKAEWDESLGDWWGYEYDYSYKVKYNENNQLSIIFYTYTYLGGAHGMTAGQSYNFDVKTGKLYKLTSTINGKTTAVKEAAFNTLSEQYDYELFISKPSEIVLNDRSTLWTFDKKGIRLIFSQYEVLPYAAGMPEVVIPSSVYLN</sequence>
<reference evidence="5" key="1">
    <citation type="journal article" date="2019" name="Int. J. Syst. Evol. Microbiol.">
        <title>The Global Catalogue of Microorganisms (GCM) 10K type strain sequencing project: providing services to taxonomists for standard genome sequencing and annotation.</title>
        <authorList>
            <consortium name="The Broad Institute Genomics Platform"/>
            <consortium name="The Broad Institute Genome Sequencing Center for Infectious Disease"/>
            <person name="Wu L."/>
            <person name="Ma J."/>
        </authorList>
    </citation>
    <scope>NUCLEOTIDE SEQUENCE [LARGE SCALE GENOMIC DNA]</scope>
    <source>
        <strain evidence="5">CGMCC 1.14993</strain>
    </source>
</reference>
<dbReference type="OrthoDB" id="5637at2"/>
<dbReference type="EMBL" id="BMHB01000002">
    <property type="protein sequence ID" value="GGI16572.1"/>
    <property type="molecule type" value="Genomic_DNA"/>
</dbReference>
<accession>A0A8J3AL31</accession>
<evidence type="ECO:0000259" key="2">
    <source>
        <dbReference type="Pfam" id="PF11738"/>
    </source>
</evidence>
<dbReference type="InterPro" id="IPR025303">
    <property type="entry name" value="PdaC"/>
</dbReference>
<gene>
    <name evidence="4" type="ORF">GCM10007380_33630</name>
</gene>
<dbReference type="Pfam" id="PF11738">
    <property type="entry name" value="DUF3298"/>
    <property type="match status" value="1"/>
</dbReference>
<dbReference type="InterPro" id="IPR037126">
    <property type="entry name" value="PdaC/RsiV-like_sf"/>
</dbReference>
<evidence type="ECO:0000259" key="3">
    <source>
        <dbReference type="Pfam" id="PF13739"/>
    </source>
</evidence>
<feature type="domain" description="Deacetylase PdaC" evidence="3">
    <location>
        <begin position="52"/>
        <end position="141"/>
    </location>
</feature>
<dbReference type="Gene3D" id="3.30.565.40">
    <property type="entry name" value="Fervidobacterium nodosum Rt17-B1 like"/>
    <property type="match status" value="1"/>
</dbReference>
<dbReference type="InterPro" id="IPR021729">
    <property type="entry name" value="DUF3298"/>
</dbReference>
<dbReference type="Gene3D" id="3.90.640.20">
    <property type="entry name" value="Heat-shock cognate protein, ATPase"/>
    <property type="match status" value="1"/>
</dbReference>
<dbReference type="RefSeq" id="WP_158093285.1">
    <property type="nucleotide sequence ID" value="NZ_BMHB01000002.1"/>
</dbReference>
<name>A0A8J3AL31_9BACI</name>
<evidence type="ECO:0008006" key="6">
    <source>
        <dbReference type="Google" id="ProtNLM"/>
    </source>
</evidence>
<feature type="domain" description="DUF3298" evidence="2">
    <location>
        <begin position="202"/>
        <end position="232"/>
    </location>
</feature>
<keyword evidence="5" id="KW-1185">Reference proteome</keyword>
<dbReference type="AlphaFoldDB" id="A0A8J3AL31"/>
<keyword evidence="1" id="KW-0732">Signal</keyword>
<evidence type="ECO:0000256" key="1">
    <source>
        <dbReference type="SAM" id="SignalP"/>
    </source>
</evidence>
<feature type="signal peptide" evidence="1">
    <location>
        <begin position="1"/>
        <end position="25"/>
    </location>
</feature>
<proteinExistence type="predicted"/>
<evidence type="ECO:0000313" key="4">
    <source>
        <dbReference type="EMBL" id="GGI16572.1"/>
    </source>
</evidence>
<comment type="caution">
    <text evidence="4">The sequence shown here is derived from an EMBL/GenBank/DDBJ whole genome shotgun (WGS) entry which is preliminary data.</text>
</comment>
<feature type="chain" id="PRO_5035153342" description="Deacetylase PdaC domain-containing protein" evidence="1">
    <location>
        <begin position="26"/>
        <end position="237"/>
    </location>
</feature>
<organism evidence="4 5">
    <name type="scientific">Gottfriedia solisilvae</name>
    <dbReference type="NCBI Taxonomy" id="1516104"/>
    <lineage>
        <taxon>Bacteria</taxon>
        <taxon>Bacillati</taxon>
        <taxon>Bacillota</taxon>
        <taxon>Bacilli</taxon>
        <taxon>Bacillales</taxon>
        <taxon>Bacillaceae</taxon>
        <taxon>Gottfriedia</taxon>
    </lineage>
</organism>
<dbReference type="Pfam" id="PF13739">
    <property type="entry name" value="PdaC"/>
    <property type="match status" value="1"/>
</dbReference>
<protein>
    <recommendedName>
        <fullName evidence="6">Deacetylase PdaC domain-containing protein</fullName>
    </recommendedName>
</protein>
<evidence type="ECO:0000313" key="5">
    <source>
        <dbReference type="Proteomes" id="UP000626244"/>
    </source>
</evidence>
<dbReference type="Proteomes" id="UP000626244">
    <property type="component" value="Unassembled WGS sequence"/>
</dbReference>